<dbReference type="OrthoDB" id="128867at2759"/>
<accession>A0A8H3EUC5</accession>
<organism evidence="3 4">
    <name type="scientific">Alectoria fallacina</name>
    <dbReference type="NCBI Taxonomy" id="1903189"/>
    <lineage>
        <taxon>Eukaryota</taxon>
        <taxon>Fungi</taxon>
        <taxon>Dikarya</taxon>
        <taxon>Ascomycota</taxon>
        <taxon>Pezizomycotina</taxon>
        <taxon>Lecanoromycetes</taxon>
        <taxon>OSLEUM clade</taxon>
        <taxon>Lecanoromycetidae</taxon>
        <taxon>Lecanorales</taxon>
        <taxon>Lecanorineae</taxon>
        <taxon>Parmeliaceae</taxon>
        <taxon>Alectoria</taxon>
    </lineage>
</organism>
<dbReference type="GO" id="GO:0080008">
    <property type="term" value="C:Cul4-RING E3 ubiquitin ligase complex"/>
    <property type="evidence" value="ECO:0007669"/>
    <property type="project" value="TreeGrafter"/>
</dbReference>
<dbReference type="Gene3D" id="2.130.10.10">
    <property type="entry name" value="YVTN repeat-like/Quinoprotein amine dehydrogenase"/>
    <property type="match status" value="1"/>
</dbReference>
<gene>
    <name evidence="3" type="ORF">ALECFALPRED_007401</name>
</gene>
<keyword evidence="4" id="KW-1185">Reference proteome</keyword>
<comment type="caution">
    <text evidence="3">The sequence shown here is derived from an EMBL/GenBank/DDBJ whole genome shotgun (WGS) entry which is preliminary data.</text>
</comment>
<dbReference type="AlphaFoldDB" id="A0A8H3EUC5"/>
<dbReference type="PANTHER" id="PTHR44472:SF1">
    <property type="entry name" value="DDB1 AND CUL4 ASSOCIATED FACTOR 4"/>
    <property type="match status" value="1"/>
</dbReference>
<keyword evidence="1" id="KW-0853">WD repeat</keyword>
<evidence type="ECO:0000313" key="4">
    <source>
        <dbReference type="Proteomes" id="UP000664203"/>
    </source>
</evidence>
<dbReference type="InterPro" id="IPR036322">
    <property type="entry name" value="WD40_repeat_dom_sf"/>
</dbReference>
<dbReference type="InterPro" id="IPR052254">
    <property type="entry name" value="CUL4-DDB1_E3_ligase_receptor"/>
</dbReference>
<dbReference type="PANTHER" id="PTHR44472">
    <property type="entry name" value="DDB1- AND CUL4-ASSOCIATED FACTOR 4-RELATED"/>
    <property type="match status" value="1"/>
</dbReference>
<evidence type="ECO:0000256" key="1">
    <source>
        <dbReference type="ARBA" id="ARBA00022574"/>
    </source>
</evidence>
<keyword evidence="2" id="KW-0677">Repeat</keyword>
<dbReference type="SUPFAM" id="SSF50978">
    <property type="entry name" value="WD40 repeat-like"/>
    <property type="match status" value="1"/>
</dbReference>
<proteinExistence type="predicted"/>
<dbReference type="Proteomes" id="UP000664203">
    <property type="component" value="Unassembled WGS sequence"/>
</dbReference>
<name>A0A8H3EUC5_9LECA</name>
<dbReference type="InterPro" id="IPR015943">
    <property type="entry name" value="WD40/YVTN_repeat-like_dom_sf"/>
</dbReference>
<dbReference type="EMBL" id="CAJPDR010000049">
    <property type="protein sequence ID" value="CAF9911579.1"/>
    <property type="molecule type" value="Genomic_DNA"/>
</dbReference>
<protein>
    <submittedName>
        <fullName evidence="3">Uncharacterized protein</fullName>
    </submittedName>
</protein>
<reference evidence="3" key="1">
    <citation type="submission" date="2021-03" db="EMBL/GenBank/DDBJ databases">
        <authorList>
            <person name="Tagirdzhanova G."/>
        </authorList>
    </citation>
    <scope>NUCLEOTIDE SEQUENCE</scope>
</reference>
<evidence type="ECO:0000313" key="3">
    <source>
        <dbReference type="EMBL" id="CAF9911579.1"/>
    </source>
</evidence>
<evidence type="ECO:0000256" key="2">
    <source>
        <dbReference type="ARBA" id="ARBA00022737"/>
    </source>
</evidence>
<sequence>MASDRARIRRSVILNHPLGGGGAGLLRESGLIDSKSHMARIWGKGLVGDDRRIVDRRAIPGQMTNLRYDETMQGTVIGFGGTGNAKGRTEIVCYKNESHDFFPNRQWRGPPSQLTSLSLSPSKLLLMTALDLNSPAYYLDLSDVTSEHYDKPDIETISLPTMNQSLQASTANPFSSAVSFAIATSKGALVLNESEGDWAIKLSGLHTDSRGVTDVDWLSPNVIMKGCKDGGVLLWDIRTRGDSRESRFKHPSQINYARRIDETTIVVAGHESHLCTYDLRFPSGEPYMKFPSYQNRMLGRLAAGFDVHGDLAAAVTDDSRIIIWDIKRGLKLMETERRVAASTANTACVQFMNGGQDKQVLRLMSAAGLMITEFSWGR</sequence>